<dbReference type="OrthoDB" id="540503at2759"/>
<feature type="compositionally biased region" description="Polar residues" evidence="1">
    <location>
        <begin position="202"/>
        <end position="231"/>
    </location>
</feature>
<sequence length="1070" mass="117853">MDALQQSHRFMRPPTVGAPPSPFTPQSSMADLQPRPSPPQGLWYSGQFQYQSSQPPPLPPYHHQQQTPQWPPHSDHHQIYPTPHHNSVPPYPGQPQHNQYPLPPRPHLPPPPPPHYHHSLHPQGYAQSNQTWGNPNWAHHQSWEYSDGNISHNNEEDWAARARAWAAAKAAMENQQNQQPQLQLPPVGKSEDPSNMYHDQQHQNVDPHSTDIQQPSLLSSGHQQFSVSATNLHRPPLDHFQESSPFSSRQSSSYVSDGHIPFMSREGALVEGSTPVFPHQGSVPTSSSIYQQEVPSSYSSISAGKEVGNPNSQLHKPPLPISSCEEGHHVQSTLPTVGRSISAEQPPFVHGDQSAESTAVLSDRPLEFTPRFNHEHDVYSQRTYIHPDPSGAVGSVDSIAAVPSAHAWNPSVPLGAVYPPIPPVPAGPQFDPSLVASPVSGHAAPIFGRMPGSGFRPTIPMASAPFGMAAGTAVIPPTTFPGDMNGGLNVLERPKKASVPNWLREEIIKKKAAIASSVQEQPEEDPFRPVGDEGVDKPFRKDDQADSKSIDSSRSTEDDDEDDVEAARTAAINQEIKRILTEVLLKVTDDLFDEIATEVLTEDDLTVEVHNNSDAPNQKALPSPPVVVTPKASAKVLIPVKAKEAESSEVSGKSSSSSPGDVLGLANYASDEDNDEIQSSTIPNRLTDALHQQSTNGKLVEDMPDAVGNGGSLAETERSSGTRVDMEPDHLKTGPNGDSFKYVVDNCLGVNGLHKDMDYGSDGHPTTAPSVVSGILEDKINTNGEKMLQTSNAFESKGTGGGKYHMKPDLVHASVSIKNSLKDASHGREAGSKSDKNDGSGTRSSGSKDFAREAESSKSKTSEKHSNSTDHRRRDERHPKKEKMDDRNASKERMKDRGIKSEKKVKESDFRKISTHVNSKDEREEVEKDKRFSVKEDSNRKRELAKDDRGDRLRHKAAREDLHRHKRRHTSSISTRGRDSRENTVGSHSSDSSDDVSEDSKHQRNPHSKRRSSSPSPIRSKRRQVSRSPHSKHSQRRHSPYSSLETTRYVRGSMLLRLFKKKVMRHIHAS</sequence>
<feature type="region of interest" description="Disordered" evidence="1">
    <location>
        <begin position="300"/>
        <end position="332"/>
    </location>
</feature>
<feature type="compositionally biased region" description="Low complexity" evidence="1">
    <location>
        <begin position="44"/>
        <end position="53"/>
    </location>
</feature>
<feature type="region of interest" description="Disordered" evidence="1">
    <location>
        <begin position="820"/>
        <end position="1045"/>
    </location>
</feature>
<dbReference type="GeneID" id="104593088"/>
<dbReference type="OMA" id="NDEMSHR"/>
<accession>A0A1U7ZHR2</accession>
<dbReference type="KEGG" id="nnu:104593088"/>
<feature type="region of interest" description="Disordered" evidence="1">
    <location>
        <begin position="169"/>
        <end position="257"/>
    </location>
</feature>
<feature type="compositionally biased region" description="Low complexity" evidence="1">
    <location>
        <begin position="648"/>
        <end position="658"/>
    </location>
</feature>
<feature type="compositionally biased region" description="Low complexity" evidence="1">
    <location>
        <begin position="169"/>
        <end position="186"/>
    </location>
</feature>
<feature type="compositionally biased region" description="Basic and acidic residues" evidence="1">
    <location>
        <begin position="715"/>
        <end position="732"/>
    </location>
</feature>
<feature type="compositionally biased region" description="Basic and acidic residues" evidence="1">
    <location>
        <begin position="820"/>
        <end position="838"/>
    </location>
</feature>
<feature type="region of interest" description="Disordered" evidence="1">
    <location>
        <begin position="1"/>
        <end position="133"/>
    </location>
</feature>
<gene>
    <name evidence="3" type="primary">LOC104593088</name>
</gene>
<proteinExistence type="predicted"/>
<feature type="compositionally biased region" description="Pro residues" evidence="1">
    <location>
        <begin position="101"/>
        <end position="114"/>
    </location>
</feature>
<dbReference type="FunCoup" id="A0A1U7ZHR2">
    <property type="interactions" value="915"/>
</dbReference>
<feature type="compositionally biased region" description="Basic and acidic residues" evidence="1">
    <location>
        <begin position="849"/>
        <end position="951"/>
    </location>
</feature>
<feature type="compositionally biased region" description="Polar residues" evidence="1">
    <location>
        <begin position="677"/>
        <end position="697"/>
    </location>
</feature>
<dbReference type="AlphaFoldDB" id="A0A1U7ZHR2"/>
<keyword evidence="2" id="KW-1185">Reference proteome</keyword>
<evidence type="ECO:0000256" key="1">
    <source>
        <dbReference type="SAM" id="MobiDB-lite"/>
    </source>
</evidence>
<reference evidence="3" key="1">
    <citation type="submission" date="2025-08" db="UniProtKB">
        <authorList>
            <consortium name="RefSeq"/>
        </authorList>
    </citation>
    <scope>IDENTIFICATION</scope>
</reference>
<evidence type="ECO:0000313" key="2">
    <source>
        <dbReference type="Proteomes" id="UP000189703"/>
    </source>
</evidence>
<feature type="compositionally biased region" description="Basic residues" evidence="1">
    <location>
        <begin position="1003"/>
        <end position="1012"/>
    </location>
</feature>
<name>A0A1U7ZHR2_NELNU</name>
<feature type="compositionally biased region" description="Basic residues" evidence="1">
    <location>
        <begin position="1019"/>
        <end position="1039"/>
    </location>
</feature>
<dbReference type="RefSeq" id="XP_010251067.1">
    <property type="nucleotide sequence ID" value="XM_010252765.2"/>
</dbReference>
<evidence type="ECO:0000313" key="3">
    <source>
        <dbReference type="RefSeq" id="XP_010251067.1"/>
    </source>
</evidence>
<dbReference type="Proteomes" id="UP000189703">
    <property type="component" value="Unplaced"/>
</dbReference>
<protein>
    <submittedName>
        <fullName evidence="3">Uncharacterized protein LOC104593088 isoform X1</fullName>
    </submittedName>
</protein>
<feature type="region of interest" description="Disordered" evidence="1">
    <location>
        <begin position="514"/>
        <end position="565"/>
    </location>
</feature>
<dbReference type="STRING" id="4432.A0A1U7ZHR2"/>
<feature type="compositionally biased region" description="Basic and acidic residues" evidence="1">
    <location>
        <begin position="525"/>
        <end position="556"/>
    </location>
</feature>
<dbReference type="InParanoid" id="A0A1U7ZHR2"/>
<feature type="compositionally biased region" description="Low complexity" evidence="1">
    <location>
        <begin position="243"/>
        <end position="256"/>
    </location>
</feature>
<feature type="region of interest" description="Disordered" evidence="1">
    <location>
        <begin position="642"/>
        <end position="737"/>
    </location>
</feature>
<organism evidence="2 3">
    <name type="scientific">Nelumbo nucifera</name>
    <name type="common">Sacred lotus</name>
    <dbReference type="NCBI Taxonomy" id="4432"/>
    <lineage>
        <taxon>Eukaryota</taxon>
        <taxon>Viridiplantae</taxon>
        <taxon>Streptophyta</taxon>
        <taxon>Embryophyta</taxon>
        <taxon>Tracheophyta</taxon>
        <taxon>Spermatophyta</taxon>
        <taxon>Magnoliopsida</taxon>
        <taxon>Proteales</taxon>
        <taxon>Nelumbonaceae</taxon>
        <taxon>Nelumbo</taxon>
    </lineage>
</organism>
<dbReference type="eggNOG" id="ENOG502QUZF">
    <property type="taxonomic scope" value="Eukaryota"/>
</dbReference>